<feature type="binding site" evidence="5">
    <location>
        <begin position="152"/>
        <end position="158"/>
    </location>
    <ligand>
        <name>ATP</name>
        <dbReference type="ChEBI" id="CHEBI:30616"/>
    </ligand>
</feature>
<dbReference type="OrthoDB" id="9804625at2"/>
<dbReference type="Pfam" id="PF17769">
    <property type="entry name" value="PurK_C"/>
    <property type="match status" value="1"/>
</dbReference>
<dbReference type="Gene3D" id="3.30.470.20">
    <property type="entry name" value="ATP-grasp fold, B domain"/>
    <property type="match status" value="1"/>
</dbReference>
<keyword evidence="2 5" id="KW-0547">Nucleotide-binding</keyword>
<dbReference type="Gene3D" id="3.40.50.20">
    <property type="match status" value="1"/>
</dbReference>
<evidence type="ECO:0000256" key="3">
    <source>
        <dbReference type="ARBA" id="ARBA00022755"/>
    </source>
</evidence>
<dbReference type="EMBL" id="QEXV01000001">
    <property type="protein sequence ID" value="PWE18658.1"/>
    <property type="molecule type" value="Genomic_DNA"/>
</dbReference>
<dbReference type="HAMAP" id="MF_01928">
    <property type="entry name" value="PurK"/>
    <property type="match status" value="1"/>
</dbReference>
<dbReference type="FunFam" id="3.30.470.20:FF:000029">
    <property type="entry name" value="N5-carboxyaminoimidazole ribonucleotide synthase"/>
    <property type="match status" value="1"/>
</dbReference>
<dbReference type="InterPro" id="IPR016185">
    <property type="entry name" value="PreATP-grasp_dom_sf"/>
</dbReference>
<dbReference type="InterPro" id="IPR011761">
    <property type="entry name" value="ATP-grasp"/>
</dbReference>
<dbReference type="EC" id="6.3.4.18" evidence="5 6"/>
<dbReference type="InterPro" id="IPR054350">
    <property type="entry name" value="PurT/PurK_preATP-grasp"/>
</dbReference>
<dbReference type="GO" id="GO:0006189">
    <property type="term" value="P:'de novo' IMP biosynthetic process"/>
    <property type="evidence" value="ECO:0007669"/>
    <property type="project" value="UniProtKB-UniRule"/>
</dbReference>
<feature type="binding site" evidence="5">
    <location>
        <position position="190"/>
    </location>
    <ligand>
        <name>ATP</name>
        <dbReference type="ChEBI" id="CHEBI:30616"/>
    </ligand>
</feature>
<dbReference type="GO" id="GO:0005524">
    <property type="term" value="F:ATP binding"/>
    <property type="evidence" value="ECO:0007669"/>
    <property type="project" value="UniProtKB-UniRule"/>
</dbReference>
<dbReference type="GO" id="GO:0034028">
    <property type="term" value="F:5-(carboxyamino)imidazole ribonucleotide synthase activity"/>
    <property type="evidence" value="ECO:0007669"/>
    <property type="project" value="UniProtKB-UniRule"/>
</dbReference>
<dbReference type="FunFam" id="3.30.1490.20:FF:000015">
    <property type="entry name" value="N5-carboxyaminoimidazole ribonucleotide synthase"/>
    <property type="match status" value="1"/>
</dbReference>
<dbReference type="NCBIfam" id="NF004676">
    <property type="entry name" value="PRK06019.1-2"/>
    <property type="match status" value="1"/>
</dbReference>
<feature type="binding site" evidence="5">
    <location>
        <position position="213"/>
    </location>
    <ligand>
        <name>ATP</name>
        <dbReference type="ChEBI" id="CHEBI:30616"/>
    </ligand>
</feature>
<dbReference type="RefSeq" id="WP_109251932.1">
    <property type="nucleotide sequence ID" value="NZ_QEXV01000001.1"/>
</dbReference>
<comment type="catalytic activity">
    <reaction evidence="5 6">
        <text>5-amino-1-(5-phospho-beta-D-ribosyl)imidazole + hydrogencarbonate + ATP = 5-carboxyamino-1-(5-phospho-D-ribosyl)imidazole + ADP + phosphate + 2 H(+)</text>
        <dbReference type="Rhea" id="RHEA:19317"/>
        <dbReference type="ChEBI" id="CHEBI:15378"/>
        <dbReference type="ChEBI" id="CHEBI:17544"/>
        <dbReference type="ChEBI" id="CHEBI:30616"/>
        <dbReference type="ChEBI" id="CHEBI:43474"/>
        <dbReference type="ChEBI" id="CHEBI:58730"/>
        <dbReference type="ChEBI" id="CHEBI:137981"/>
        <dbReference type="ChEBI" id="CHEBI:456216"/>
        <dbReference type="EC" id="6.3.4.18"/>
    </reaction>
</comment>
<dbReference type="GO" id="GO:0004638">
    <property type="term" value="F:phosphoribosylaminoimidazole carboxylase activity"/>
    <property type="evidence" value="ECO:0007669"/>
    <property type="project" value="InterPro"/>
</dbReference>
<dbReference type="Proteomes" id="UP000245168">
    <property type="component" value="Unassembled WGS sequence"/>
</dbReference>
<organism evidence="8 9">
    <name type="scientific">Marinicauda salina</name>
    <dbReference type="NCBI Taxonomy" id="2135793"/>
    <lineage>
        <taxon>Bacteria</taxon>
        <taxon>Pseudomonadati</taxon>
        <taxon>Pseudomonadota</taxon>
        <taxon>Alphaproteobacteria</taxon>
        <taxon>Maricaulales</taxon>
        <taxon>Maricaulaceae</taxon>
        <taxon>Marinicauda</taxon>
    </lineage>
</organism>
<dbReference type="NCBIfam" id="TIGR01161">
    <property type="entry name" value="purK"/>
    <property type="match status" value="1"/>
</dbReference>
<feature type="domain" description="ATP-grasp" evidence="7">
    <location>
        <begin position="111"/>
        <end position="297"/>
    </location>
</feature>
<dbReference type="PROSITE" id="PS50975">
    <property type="entry name" value="ATP_GRASP"/>
    <property type="match status" value="1"/>
</dbReference>
<keyword evidence="3 5" id="KW-0658">Purine biosynthesis</keyword>
<name>A0A2U2BXB1_9PROT</name>
<comment type="similarity">
    <text evidence="5 6">Belongs to the PurK/PurT family.</text>
</comment>
<comment type="function">
    <text evidence="5">Catalyzes the ATP-dependent conversion of 5-aminoimidazole ribonucleotide (AIR) and HCO(3)(-) to N5-carboxyaminoimidazole ribonucleotide (N5-CAIR).</text>
</comment>
<dbReference type="SUPFAM" id="SSF51246">
    <property type="entry name" value="Rudiment single hybrid motif"/>
    <property type="match status" value="1"/>
</dbReference>
<comment type="function">
    <text evidence="6">Catalyzes the ATP-dependent conversion of 5-aminoimidazole ribonucleotide (AIR) and HCO(3)- to N5-carboxyaminoimidazole ribonucleotide (N5-CAIR).</text>
</comment>
<comment type="subunit">
    <text evidence="5 6">Homodimer.</text>
</comment>
<accession>A0A2U2BXB1</accession>
<keyword evidence="1 5" id="KW-0436">Ligase</keyword>
<dbReference type="SUPFAM" id="SSF56059">
    <property type="entry name" value="Glutathione synthetase ATP-binding domain-like"/>
    <property type="match status" value="1"/>
</dbReference>
<dbReference type="Pfam" id="PF02222">
    <property type="entry name" value="ATP-grasp"/>
    <property type="match status" value="1"/>
</dbReference>
<comment type="caution">
    <text evidence="8">The sequence shown here is derived from an EMBL/GenBank/DDBJ whole genome shotgun (WGS) entry which is preliminary data.</text>
</comment>
<keyword evidence="9" id="KW-1185">Reference proteome</keyword>
<dbReference type="AlphaFoldDB" id="A0A2U2BXB1"/>
<evidence type="ECO:0000256" key="6">
    <source>
        <dbReference type="RuleBase" id="RU361200"/>
    </source>
</evidence>
<dbReference type="PANTHER" id="PTHR11609:SF5">
    <property type="entry name" value="PHOSPHORIBOSYLAMINOIMIDAZOLE CARBOXYLASE"/>
    <property type="match status" value="1"/>
</dbReference>
<dbReference type="FunFam" id="3.40.50.20:FF:000016">
    <property type="entry name" value="N5-carboxyaminoimidazole ribonucleotide synthase"/>
    <property type="match status" value="1"/>
</dbReference>
<sequence>MSDYLEPGARVGILGGGQLGRMLAMAAARLGLDAVIFAPEHDSPASRVAAETIVAEYDDLDAVARFAGSVSAVTYEFENVPVATAEAAAAEAPVRPGPKALEVAQDRLVEKTFLNDHAAPTVAFENAESAAEARAAFETLGGPAILKTRRFGYDGKGQAVVRSAEEAGAAFDEIGGHPAILEAFADFRREISIVAARDVEGHVAAYPVSENLHGEGILRECAAPARADAAVVAEAERIAATLLEALDYVGVIAVELFELDDGKLLVNEIAPRVHNTGHWTMDACACSQFEQHIRAVAGWGLGDPAPHSAARMINLIGDEANAWKRWLAHDDAVLHLYGKRGVRPGRKMGHVNILSRLP</sequence>
<dbReference type="InterPro" id="IPR013815">
    <property type="entry name" value="ATP_grasp_subdomain_1"/>
</dbReference>
<evidence type="ECO:0000256" key="5">
    <source>
        <dbReference type="HAMAP-Rule" id="MF_01928"/>
    </source>
</evidence>
<dbReference type="UniPathway" id="UPA00074">
    <property type="reaction ID" value="UER00942"/>
</dbReference>
<dbReference type="Pfam" id="PF22660">
    <property type="entry name" value="RS_preATP-grasp-like"/>
    <property type="match status" value="1"/>
</dbReference>
<feature type="binding site" evidence="5">
    <location>
        <begin position="267"/>
        <end position="268"/>
    </location>
    <ligand>
        <name>ATP</name>
        <dbReference type="ChEBI" id="CHEBI:30616"/>
    </ligand>
</feature>
<evidence type="ECO:0000256" key="1">
    <source>
        <dbReference type="ARBA" id="ARBA00022598"/>
    </source>
</evidence>
<dbReference type="PANTHER" id="PTHR11609">
    <property type="entry name" value="PURINE BIOSYNTHESIS PROTEIN 6/7, PUR6/7"/>
    <property type="match status" value="1"/>
</dbReference>
<evidence type="ECO:0000256" key="4">
    <source>
        <dbReference type="ARBA" id="ARBA00022840"/>
    </source>
</evidence>
<evidence type="ECO:0000256" key="2">
    <source>
        <dbReference type="ARBA" id="ARBA00022741"/>
    </source>
</evidence>
<evidence type="ECO:0000313" key="8">
    <source>
        <dbReference type="EMBL" id="PWE18658.1"/>
    </source>
</evidence>
<dbReference type="GO" id="GO:0046872">
    <property type="term" value="F:metal ion binding"/>
    <property type="evidence" value="ECO:0007669"/>
    <property type="project" value="InterPro"/>
</dbReference>
<evidence type="ECO:0000259" key="7">
    <source>
        <dbReference type="PROSITE" id="PS50975"/>
    </source>
</evidence>
<dbReference type="NCBIfam" id="NF004679">
    <property type="entry name" value="PRK06019.1-5"/>
    <property type="match status" value="1"/>
</dbReference>
<keyword evidence="4 5" id="KW-0067">ATP-binding</keyword>
<gene>
    <name evidence="5 6" type="primary">purK</name>
    <name evidence="8" type="ORF">DDZ18_03410</name>
</gene>
<proteinExistence type="inferred from homology"/>
<comment type="pathway">
    <text evidence="5 6">Purine metabolism; IMP biosynthesis via de novo pathway; 5-amino-1-(5-phospho-D-ribosyl)imidazole-4-carboxylate from 5-amino-1-(5-phospho-D-ribosyl)imidazole (N5-CAIR route): step 1/2.</text>
</comment>
<feature type="binding site" evidence="5">
    <location>
        <position position="147"/>
    </location>
    <ligand>
        <name>ATP</name>
        <dbReference type="ChEBI" id="CHEBI:30616"/>
    </ligand>
</feature>
<comment type="caution">
    <text evidence="5">Lacks conserved residue(s) required for the propagation of feature annotation.</text>
</comment>
<evidence type="ECO:0000313" key="9">
    <source>
        <dbReference type="Proteomes" id="UP000245168"/>
    </source>
</evidence>
<protein>
    <recommendedName>
        <fullName evidence="5 6">N5-carboxyaminoimidazole ribonucleotide synthase</fullName>
        <shortName evidence="5 6">N5-CAIR synthase</shortName>
        <ecNumber evidence="5 6">6.3.4.18</ecNumber>
    </recommendedName>
    <alternativeName>
        <fullName evidence="5 6">5-(carboxyamino)imidazole ribonucleotide synthetase</fullName>
    </alternativeName>
</protein>
<dbReference type="InterPro" id="IPR011054">
    <property type="entry name" value="Rudment_hybrid_motif"/>
</dbReference>
<dbReference type="InterPro" id="IPR005875">
    <property type="entry name" value="PurK"/>
</dbReference>
<dbReference type="GO" id="GO:0005829">
    <property type="term" value="C:cytosol"/>
    <property type="evidence" value="ECO:0007669"/>
    <property type="project" value="TreeGrafter"/>
</dbReference>
<dbReference type="InterPro" id="IPR003135">
    <property type="entry name" value="ATP-grasp_carboxylate-amine"/>
</dbReference>
<dbReference type="InterPro" id="IPR040686">
    <property type="entry name" value="PurK_C"/>
</dbReference>
<dbReference type="Gene3D" id="3.30.1490.20">
    <property type="entry name" value="ATP-grasp fold, A domain"/>
    <property type="match status" value="1"/>
</dbReference>
<dbReference type="SUPFAM" id="SSF52440">
    <property type="entry name" value="PreATP-grasp domain"/>
    <property type="match status" value="1"/>
</dbReference>
<feature type="binding site" evidence="5">
    <location>
        <position position="107"/>
    </location>
    <ligand>
        <name>ATP</name>
        <dbReference type="ChEBI" id="CHEBI:30616"/>
    </ligand>
</feature>
<reference evidence="9" key="1">
    <citation type="submission" date="2018-05" db="EMBL/GenBank/DDBJ databases">
        <authorList>
            <person name="Liu B.-T."/>
        </authorList>
    </citation>
    <scope>NUCLEOTIDE SEQUENCE [LARGE SCALE GENOMIC DNA]</scope>
    <source>
        <strain evidence="9">WD6-1</strain>
    </source>
</reference>